<protein>
    <submittedName>
        <fullName evidence="1">Uncharacterized protein</fullName>
    </submittedName>
</protein>
<keyword evidence="2" id="KW-1185">Reference proteome</keyword>
<reference evidence="1" key="1">
    <citation type="submission" date="2022-10" db="EMBL/GenBank/DDBJ databases">
        <title>The complete genomes of actinobacterial strains from the NBC collection.</title>
        <authorList>
            <person name="Joergensen T.S."/>
            <person name="Alvarez Arevalo M."/>
            <person name="Sterndorff E.B."/>
            <person name="Faurdal D."/>
            <person name="Vuksanovic O."/>
            <person name="Mourched A.-S."/>
            <person name="Charusanti P."/>
            <person name="Shaw S."/>
            <person name="Blin K."/>
            <person name="Weber T."/>
        </authorList>
    </citation>
    <scope>NUCLEOTIDE SEQUENCE</scope>
    <source>
        <strain evidence="1">NBC_01482</strain>
    </source>
</reference>
<name>A0ABZ1Z1A4_9NOCA</name>
<evidence type="ECO:0000313" key="1">
    <source>
        <dbReference type="EMBL" id="WUV49317.1"/>
    </source>
</evidence>
<dbReference type="Proteomes" id="UP001432062">
    <property type="component" value="Chromosome"/>
</dbReference>
<accession>A0ABZ1Z1A4</accession>
<evidence type="ECO:0000313" key="2">
    <source>
        <dbReference type="Proteomes" id="UP001432062"/>
    </source>
</evidence>
<organism evidence="1 2">
    <name type="scientific">Nocardia vinacea</name>
    <dbReference type="NCBI Taxonomy" id="96468"/>
    <lineage>
        <taxon>Bacteria</taxon>
        <taxon>Bacillati</taxon>
        <taxon>Actinomycetota</taxon>
        <taxon>Actinomycetes</taxon>
        <taxon>Mycobacteriales</taxon>
        <taxon>Nocardiaceae</taxon>
        <taxon>Nocardia</taxon>
    </lineage>
</organism>
<dbReference type="EMBL" id="CP109441">
    <property type="protein sequence ID" value="WUV49317.1"/>
    <property type="molecule type" value="Genomic_DNA"/>
</dbReference>
<sequence length="139" mass="14590">MAVPDTGQRMARQLYAAATGTSGGAPFELAEDVAENLAAACDKLVEDLQKATATGHLVTEVSGFPDLPTGHGLAKGFGDKGTQFLDTVTAFQETALLYKAAYLAAGKRFEDAEAANRAALQLITDYLESPRGEQSDGNH</sequence>
<gene>
    <name evidence="1" type="ORF">OG563_14605</name>
</gene>
<dbReference type="RefSeq" id="WP_329413823.1">
    <property type="nucleotide sequence ID" value="NZ_CP109441.1"/>
</dbReference>
<proteinExistence type="predicted"/>